<dbReference type="RefSeq" id="WP_308456814.1">
    <property type="nucleotide sequence ID" value="NZ_JAJEQM010000014.1"/>
</dbReference>
<protein>
    <submittedName>
        <fullName evidence="2">Uncharacterized protein</fullName>
    </submittedName>
</protein>
<evidence type="ECO:0000313" key="2">
    <source>
        <dbReference type="EMBL" id="MCC2211201.1"/>
    </source>
</evidence>
<proteinExistence type="predicted"/>
<keyword evidence="1" id="KW-0812">Transmembrane</keyword>
<evidence type="ECO:0000313" key="3">
    <source>
        <dbReference type="Proteomes" id="UP001198242"/>
    </source>
</evidence>
<dbReference type="Proteomes" id="UP001198242">
    <property type="component" value="Unassembled WGS sequence"/>
</dbReference>
<feature type="transmembrane region" description="Helical" evidence="1">
    <location>
        <begin position="7"/>
        <end position="28"/>
    </location>
</feature>
<sequence length="100" mass="11101">MKEVSMLLLAMMIGFAGGTGMFALILHYCNGNEKSVSTEIDDFGQSAEVCAESFRGLSNAFKTMGESINKGYTRYIGNSDKMTEQEFKEALKMKNKKGEY</sequence>
<dbReference type="EMBL" id="JAJEQM010000014">
    <property type="protein sequence ID" value="MCC2211201.1"/>
    <property type="molecule type" value="Genomic_DNA"/>
</dbReference>
<dbReference type="AlphaFoldDB" id="A0AAE3DZ90"/>
<reference evidence="2 3" key="1">
    <citation type="submission" date="2021-10" db="EMBL/GenBank/DDBJ databases">
        <title>Anaerobic single-cell dispensing facilitates the cultivation of human gut bacteria.</title>
        <authorList>
            <person name="Afrizal A."/>
        </authorList>
    </citation>
    <scope>NUCLEOTIDE SEQUENCE [LARGE SCALE GENOMIC DNA]</scope>
    <source>
        <strain evidence="2 3">CLA-AA-H232</strain>
    </source>
</reference>
<keyword evidence="1" id="KW-0472">Membrane</keyword>
<accession>A0AAE3DZ90</accession>
<keyword evidence="1" id="KW-1133">Transmembrane helix</keyword>
<comment type="caution">
    <text evidence="2">The sequence shown here is derived from an EMBL/GenBank/DDBJ whole genome shotgun (WGS) entry which is preliminary data.</text>
</comment>
<keyword evidence="3" id="KW-1185">Reference proteome</keyword>
<gene>
    <name evidence="2" type="ORF">LKE05_10430</name>
</gene>
<name>A0AAE3DZ90_9FIRM</name>
<evidence type="ECO:0000256" key="1">
    <source>
        <dbReference type="SAM" id="Phobius"/>
    </source>
</evidence>
<organism evidence="2 3">
    <name type="scientific">Hominilimicola fabiformis</name>
    <dbReference type="NCBI Taxonomy" id="2885356"/>
    <lineage>
        <taxon>Bacteria</taxon>
        <taxon>Bacillati</taxon>
        <taxon>Bacillota</taxon>
        <taxon>Clostridia</taxon>
        <taxon>Eubacteriales</taxon>
        <taxon>Oscillospiraceae</taxon>
        <taxon>Hominilimicola</taxon>
    </lineage>
</organism>